<feature type="transmembrane region" description="Helical" evidence="2">
    <location>
        <begin position="5"/>
        <end position="26"/>
    </location>
</feature>
<name>A0A844Y8W9_9SPHN</name>
<evidence type="ECO:0000313" key="3">
    <source>
        <dbReference type="EMBL" id="MXO53847.1"/>
    </source>
</evidence>
<evidence type="ECO:0000256" key="1">
    <source>
        <dbReference type="SAM" id="MobiDB-lite"/>
    </source>
</evidence>
<dbReference type="EMBL" id="WTYD01000001">
    <property type="protein sequence ID" value="MXO53847.1"/>
    <property type="molecule type" value="Genomic_DNA"/>
</dbReference>
<dbReference type="Gene3D" id="3.40.50.1820">
    <property type="entry name" value="alpha/beta hydrolase"/>
    <property type="match status" value="1"/>
</dbReference>
<comment type="caution">
    <text evidence="3">The sequence shown here is derived from an EMBL/GenBank/DDBJ whole genome shotgun (WGS) entry which is preliminary data.</text>
</comment>
<evidence type="ECO:0000256" key="2">
    <source>
        <dbReference type="SAM" id="Phobius"/>
    </source>
</evidence>
<keyword evidence="2" id="KW-0472">Membrane</keyword>
<feature type="region of interest" description="Disordered" evidence="1">
    <location>
        <begin position="69"/>
        <end position="116"/>
    </location>
</feature>
<dbReference type="InterPro" id="IPR029058">
    <property type="entry name" value="AB_hydrolase_fold"/>
</dbReference>
<keyword evidence="2" id="KW-1133">Transmembrane helix</keyword>
<dbReference type="RefSeq" id="WP_160660658.1">
    <property type="nucleotide sequence ID" value="NZ_BAABDV010000001.1"/>
</dbReference>
<dbReference type="SUPFAM" id="SSF53474">
    <property type="entry name" value="alpha/beta-Hydrolases"/>
    <property type="match status" value="1"/>
</dbReference>
<proteinExistence type="predicted"/>
<keyword evidence="4" id="KW-1185">Reference proteome</keyword>
<dbReference type="Proteomes" id="UP000430272">
    <property type="component" value="Unassembled WGS sequence"/>
</dbReference>
<reference evidence="3 4" key="1">
    <citation type="submission" date="2019-12" db="EMBL/GenBank/DDBJ databases">
        <title>Genomic-based taxomic classification of the family Erythrobacteraceae.</title>
        <authorList>
            <person name="Xu L."/>
        </authorList>
    </citation>
    <scope>NUCLEOTIDE SEQUENCE [LARGE SCALE GENOMIC DNA]</scope>
    <source>
        <strain evidence="3 4">JCM 17468</strain>
    </source>
</reference>
<dbReference type="InterPro" id="IPR021440">
    <property type="entry name" value="DUF3089"/>
</dbReference>
<dbReference type="AlphaFoldDB" id="A0A844Y8W9"/>
<protein>
    <submittedName>
        <fullName evidence="3">DUF3089 domain-containing protein</fullName>
    </submittedName>
</protein>
<sequence>MARKFLYVIAVLIVLVILGAIALSIWSRQATEIAFVPRGEFVEQEPLAENAYQDPAMWYSRPGLGTDDPARYQPALAPAPEAPASETPSPQAPAAERGLGPSAPVLEPETSRRADPVEAEDIPDFAVFFVPPTSYIQAGGDWNASLDDGLTDTRARLFLRGMASAFNRADEIWAPRYRQAAVGAFLTDRPEAVLAIDAAYADVREAFRYFLDSVDPEKPIVLAGHSQGSLHVLRLLMDELRGTPAADRIAAVYAPGWPISVEHDLPELPFPACAASGQAQCILSWSSFADGGDPDFIMRRYSTTPGFDGQPRGEGPILCVNPLTGGTGGSAPASRNLGTLVPDETMTRADLVPEAVPARCDERGLLLIGDPPRMGEGVLPGDNYHVYDIPLFWANVQQDVVERVRAWTGQRS</sequence>
<dbReference type="OrthoDB" id="9794645at2"/>
<keyword evidence="2" id="KW-0812">Transmembrane</keyword>
<feature type="compositionally biased region" description="Low complexity" evidence="1">
    <location>
        <begin position="73"/>
        <end position="95"/>
    </location>
</feature>
<accession>A0A844Y8W9</accession>
<dbReference type="Pfam" id="PF11288">
    <property type="entry name" value="DUF3089"/>
    <property type="match status" value="1"/>
</dbReference>
<gene>
    <name evidence="3" type="ORF">GRI47_07480</name>
</gene>
<evidence type="ECO:0000313" key="4">
    <source>
        <dbReference type="Proteomes" id="UP000430272"/>
    </source>
</evidence>
<organism evidence="3 4">
    <name type="scientific">Qipengyuania pelagi</name>
    <dbReference type="NCBI Taxonomy" id="994320"/>
    <lineage>
        <taxon>Bacteria</taxon>
        <taxon>Pseudomonadati</taxon>
        <taxon>Pseudomonadota</taxon>
        <taxon>Alphaproteobacteria</taxon>
        <taxon>Sphingomonadales</taxon>
        <taxon>Erythrobacteraceae</taxon>
        <taxon>Qipengyuania</taxon>
    </lineage>
</organism>